<dbReference type="InterPro" id="IPR050455">
    <property type="entry name" value="Tpx_Peroxidase_subfamily"/>
</dbReference>
<evidence type="ECO:0000256" key="1">
    <source>
        <dbReference type="ARBA" id="ARBA00022559"/>
    </source>
</evidence>
<dbReference type="AlphaFoldDB" id="A0A2T2X991"/>
<dbReference type="Pfam" id="PF00578">
    <property type="entry name" value="AhpC-TSA"/>
    <property type="match status" value="1"/>
</dbReference>
<keyword evidence="1" id="KW-0560">Oxidoreductase</keyword>
<dbReference type="Gene3D" id="3.40.30.10">
    <property type="entry name" value="Glutaredoxin"/>
    <property type="match status" value="1"/>
</dbReference>
<organism evidence="5 6">
    <name type="scientific">Sulfobacillus benefaciens</name>
    <dbReference type="NCBI Taxonomy" id="453960"/>
    <lineage>
        <taxon>Bacteria</taxon>
        <taxon>Bacillati</taxon>
        <taxon>Bacillota</taxon>
        <taxon>Clostridia</taxon>
        <taxon>Eubacteriales</taxon>
        <taxon>Clostridiales Family XVII. Incertae Sedis</taxon>
        <taxon>Sulfobacillus</taxon>
    </lineage>
</organism>
<dbReference type="PANTHER" id="PTHR43110:SF1">
    <property type="entry name" value="THIOL PEROXIDASE"/>
    <property type="match status" value="1"/>
</dbReference>
<keyword evidence="1" id="KW-0575">Peroxidase</keyword>
<evidence type="ECO:0000256" key="3">
    <source>
        <dbReference type="ARBA" id="ARBA00023284"/>
    </source>
</evidence>
<accession>A0A2T2X991</accession>
<protein>
    <recommendedName>
        <fullName evidence="4">Alkyl hydroperoxide reductase subunit C/ Thiol specific antioxidant domain-containing protein</fullName>
    </recommendedName>
</protein>
<proteinExistence type="predicted"/>
<dbReference type="InterPro" id="IPR036249">
    <property type="entry name" value="Thioredoxin-like_sf"/>
</dbReference>
<dbReference type="InterPro" id="IPR000866">
    <property type="entry name" value="AhpC/TSA"/>
</dbReference>
<feature type="domain" description="Alkyl hydroperoxide reductase subunit C/ Thiol specific antioxidant" evidence="4">
    <location>
        <begin position="3"/>
        <end position="82"/>
    </location>
</feature>
<comment type="caution">
    <text evidence="5">The sequence shown here is derived from an EMBL/GenBank/DDBJ whole genome shotgun (WGS) entry which is preliminary data.</text>
</comment>
<reference evidence="5 6" key="1">
    <citation type="journal article" date="2014" name="BMC Genomics">
        <title>Comparison of environmental and isolate Sulfobacillus genomes reveals diverse carbon, sulfur, nitrogen, and hydrogen metabolisms.</title>
        <authorList>
            <person name="Justice N.B."/>
            <person name="Norman A."/>
            <person name="Brown C.T."/>
            <person name="Singh A."/>
            <person name="Thomas B.C."/>
            <person name="Banfield J.F."/>
        </authorList>
    </citation>
    <scope>NUCLEOTIDE SEQUENCE [LARGE SCALE GENOMIC DNA]</scope>
    <source>
        <strain evidence="5">AMDSBA4</strain>
    </source>
</reference>
<gene>
    <name evidence="5" type="ORF">C7B46_17330</name>
</gene>
<name>A0A2T2X991_9FIRM</name>
<evidence type="ECO:0000259" key="4">
    <source>
        <dbReference type="Pfam" id="PF00578"/>
    </source>
</evidence>
<evidence type="ECO:0000313" key="5">
    <source>
        <dbReference type="EMBL" id="PSR31055.1"/>
    </source>
</evidence>
<keyword evidence="2" id="KW-0049">Antioxidant</keyword>
<evidence type="ECO:0000313" key="6">
    <source>
        <dbReference type="Proteomes" id="UP000242972"/>
    </source>
</evidence>
<dbReference type="PANTHER" id="PTHR43110">
    <property type="entry name" value="THIOL PEROXIDASE"/>
    <property type="match status" value="1"/>
</dbReference>
<sequence length="109" mass="12269">MQELSTWRGDYKQIQESGANIVAISTDQTFAQRVFKASLGGLPFELLSDWMRETARAYGVLDEKGGYAQRSAFVIDQNHHLLYQNLEFSAGNRGHYEAVLEVLKNLSGN</sequence>
<dbReference type="SUPFAM" id="SSF52833">
    <property type="entry name" value="Thioredoxin-like"/>
    <property type="match status" value="1"/>
</dbReference>
<dbReference type="GO" id="GO:0004601">
    <property type="term" value="F:peroxidase activity"/>
    <property type="evidence" value="ECO:0007669"/>
    <property type="project" value="UniProtKB-KW"/>
</dbReference>
<dbReference type="Proteomes" id="UP000242972">
    <property type="component" value="Unassembled WGS sequence"/>
</dbReference>
<keyword evidence="3" id="KW-0676">Redox-active center</keyword>
<dbReference type="CDD" id="cd02971">
    <property type="entry name" value="PRX_family"/>
    <property type="match status" value="1"/>
</dbReference>
<dbReference type="EMBL" id="PXYW01000070">
    <property type="protein sequence ID" value="PSR31055.1"/>
    <property type="molecule type" value="Genomic_DNA"/>
</dbReference>
<evidence type="ECO:0000256" key="2">
    <source>
        <dbReference type="ARBA" id="ARBA00022862"/>
    </source>
</evidence>